<evidence type="ECO:0000313" key="2">
    <source>
        <dbReference type="Proteomes" id="UP000237347"/>
    </source>
</evidence>
<sequence length="87" mass="9955">MAPLSLTRAKSPSMPYHSTENCSKCKFDRLETSSYWFSQIKLAESVGKQFVSAPFFGLAVESKLRRYVGFGSLVLFKDWWLPLLDQV</sequence>
<dbReference type="AlphaFoldDB" id="A0AAW0JW29"/>
<dbReference type="PANTHER" id="PTHR34468:SF3">
    <property type="entry name" value="OS03G0288900 PROTEIN"/>
    <property type="match status" value="1"/>
</dbReference>
<evidence type="ECO:0000313" key="1">
    <source>
        <dbReference type="EMBL" id="KAK7831227.1"/>
    </source>
</evidence>
<dbReference type="PANTHER" id="PTHR34468">
    <property type="entry name" value="MICROTUBULE-ASSOCIATED FUTSCH-LIKE PROTEIN"/>
    <property type="match status" value="1"/>
</dbReference>
<name>A0AAW0JW29_QUESU</name>
<dbReference type="EMBL" id="PKMF04000449">
    <property type="protein sequence ID" value="KAK7831227.1"/>
    <property type="molecule type" value="Genomic_DNA"/>
</dbReference>
<protein>
    <submittedName>
        <fullName evidence="1">Uncharacterized protein</fullName>
    </submittedName>
</protein>
<gene>
    <name evidence="1" type="ORF">CFP56_027600</name>
</gene>
<reference evidence="1 2" key="1">
    <citation type="journal article" date="2018" name="Sci. Data">
        <title>The draft genome sequence of cork oak.</title>
        <authorList>
            <person name="Ramos A.M."/>
            <person name="Usie A."/>
            <person name="Barbosa P."/>
            <person name="Barros P.M."/>
            <person name="Capote T."/>
            <person name="Chaves I."/>
            <person name="Simoes F."/>
            <person name="Abreu I."/>
            <person name="Carrasquinho I."/>
            <person name="Faro C."/>
            <person name="Guimaraes J.B."/>
            <person name="Mendonca D."/>
            <person name="Nobrega F."/>
            <person name="Rodrigues L."/>
            <person name="Saibo N.J.M."/>
            <person name="Varela M.C."/>
            <person name="Egas C."/>
            <person name="Matos J."/>
            <person name="Miguel C.M."/>
            <person name="Oliveira M.M."/>
            <person name="Ricardo C.P."/>
            <person name="Goncalves S."/>
        </authorList>
    </citation>
    <scope>NUCLEOTIDE SEQUENCE [LARGE SCALE GENOMIC DNA]</scope>
    <source>
        <strain evidence="2">cv. HL8</strain>
    </source>
</reference>
<dbReference type="Proteomes" id="UP000237347">
    <property type="component" value="Unassembled WGS sequence"/>
</dbReference>
<proteinExistence type="predicted"/>
<comment type="caution">
    <text evidence="1">The sequence shown here is derived from an EMBL/GenBank/DDBJ whole genome shotgun (WGS) entry which is preliminary data.</text>
</comment>
<keyword evidence="2" id="KW-1185">Reference proteome</keyword>
<organism evidence="1 2">
    <name type="scientific">Quercus suber</name>
    <name type="common">Cork oak</name>
    <dbReference type="NCBI Taxonomy" id="58331"/>
    <lineage>
        <taxon>Eukaryota</taxon>
        <taxon>Viridiplantae</taxon>
        <taxon>Streptophyta</taxon>
        <taxon>Embryophyta</taxon>
        <taxon>Tracheophyta</taxon>
        <taxon>Spermatophyta</taxon>
        <taxon>Magnoliopsida</taxon>
        <taxon>eudicotyledons</taxon>
        <taxon>Gunneridae</taxon>
        <taxon>Pentapetalae</taxon>
        <taxon>rosids</taxon>
        <taxon>fabids</taxon>
        <taxon>Fagales</taxon>
        <taxon>Fagaceae</taxon>
        <taxon>Quercus</taxon>
    </lineage>
</organism>
<accession>A0AAW0JW29</accession>